<sequence>MTQTSPTTGRFDVAIVGGGHNALVAATYLARAGKDVIVLERLPHVGGAAISAQVFDGLDARLSRYSYLVSLMPQQIVDELGLRLDLRSRDTASYTPHEGGGLLVETVEGEATRESFRALTGSDDELDAWRQFYAEVADLAEVIAPTLLSPLPHIGNLRDLSEMSTWTDVVDEPLGTAIERRFAHDLVRGVVATDALIGTFASLHDPSLVQNRCFLYHLIGNGTGEWRVPVGGMGAVTGELERVAREAGATILTSATVSRAVASDDGVVVSGEGFSVEADWLLSGVAPYVLAGLMGDPLPVKPSGSQFKINLLVSRLPRLRSGVDPAVAFAGTFHLGESMSELEQAWQQASDGRLPDRAAGELYCHTLTDRSILGPELAGSDAQTLTYFGLHTPYEVLSDAAAAERAYAQVVAALDEHLAEPIEPLILGVEHRTPAQIEESLAMPGGHIFHGDLQWPWLEEDERPRTSAERWGVATTHPRVLLCGSGARRGGAVSGIAGHNAAHALLDAPRL</sequence>
<dbReference type="Pfam" id="PF13450">
    <property type="entry name" value="NAD_binding_8"/>
    <property type="match status" value="1"/>
</dbReference>
<dbReference type="GO" id="GO:0005829">
    <property type="term" value="C:cytosol"/>
    <property type="evidence" value="ECO:0007669"/>
    <property type="project" value="TreeGrafter"/>
</dbReference>
<keyword evidence="2" id="KW-1185">Reference proteome</keyword>
<dbReference type="OrthoDB" id="9774675at2"/>
<dbReference type="PANTHER" id="PTHR10668:SF103">
    <property type="entry name" value="PYRIDINE NUCLEOTIDE-DISULFIDE OXIDOREDUCTASE DOMAIN-CONTAINING PROTEIN 2"/>
    <property type="match status" value="1"/>
</dbReference>
<dbReference type="Proteomes" id="UP001515100">
    <property type="component" value="Unassembled WGS sequence"/>
</dbReference>
<protein>
    <submittedName>
        <fullName evidence="1">NAD(P)/FAD-dependent oxidoreductase</fullName>
    </submittedName>
</protein>
<name>A0A641AHJ1_9ACTN</name>
<evidence type="ECO:0000313" key="1">
    <source>
        <dbReference type="EMBL" id="KAA1373582.1"/>
    </source>
</evidence>
<proteinExistence type="predicted"/>
<comment type="caution">
    <text evidence="1">The sequence shown here is derived from an EMBL/GenBank/DDBJ whole genome shotgun (WGS) entry which is preliminary data.</text>
</comment>
<reference evidence="1" key="1">
    <citation type="submission" date="2019-09" db="EMBL/GenBank/DDBJ databases">
        <authorList>
            <person name="Li J."/>
        </authorList>
    </citation>
    <scope>NUCLEOTIDE SEQUENCE [LARGE SCALE GENOMIC DNA]</scope>
    <source>
        <strain evidence="1">NRBC 14897</strain>
    </source>
</reference>
<accession>A0A641AHJ1</accession>
<evidence type="ECO:0000313" key="2">
    <source>
        <dbReference type="Proteomes" id="UP001515100"/>
    </source>
</evidence>
<dbReference type="AlphaFoldDB" id="A0A641AHJ1"/>
<dbReference type="Gene3D" id="3.50.50.60">
    <property type="entry name" value="FAD/NAD(P)-binding domain"/>
    <property type="match status" value="2"/>
</dbReference>
<dbReference type="PANTHER" id="PTHR10668">
    <property type="entry name" value="PHYTOENE DEHYDROGENASE"/>
    <property type="match status" value="1"/>
</dbReference>
<gene>
    <name evidence="1" type="ORF">ESP62_016600</name>
</gene>
<dbReference type="SUPFAM" id="SSF51905">
    <property type="entry name" value="FAD/NAD(P)-binding domain"/>
    <property type="match status" value="1"/>
</dbReference>
<dbReference type="EMBL" id="SDPP02000005">
    <property type="protein sequence ID" value="KAA1373582.1"/>
    <property type="molecule type" value="Genomic_DNA"/>
</dbReference>
<dbReference type="RefSeq" id="WP_129185157.1">
    <property type="nucleotide sequence ID" value="NZ_JAGIOG010000001.1"/>
</dbReference>
<organism evidence="1 2">
    <name type="scientific">Aeromicrobium fastidiosum</name>
    <dbReference type="NCBI Taxonomy" id="52699"/>
    <lineage>
        <taxon>Bacteria</taxon>
        <taxon>Bacillati</taxon>
        <taxon>Actinomycetota</taxon>
        <taxon>Actinomycetes</taxon>
        <taxon>Propionibacteriales</taxon>
        <taxon>Nocardioidaceae</taxon>
        <taxon>Aeromicrobium</taxon>
    </lineage>
</organism>
<dbReference type="InterPro" id="IPR036188">
    <property type="entry name" value="FAD/NAD-bd_sf"/>
</dbReference>